<name>A0A1W0WNY1_HYPEX</name>
<proteinExistence type="predicted"/>
<protein>
    <submittedName>
        <fullName evidence="1">Uncharacterized protein</fullName>
    </submittedName>
</protein>
<evidence type="ECO:0000313" key="1">
    <source>
        <dbReference type="EMBL" id="OQV16908.1"/>
    </source>
</evidence>
<accession>A0A1W0WNY1</accession>
<dbReference type="Proteomes" id="UP000192578">
    <property type="component" value="Unassembled WGS sequence"/>
</dbReference>
<evidence type="ECO:0000313" key="2">
    <source>
        <dbReference type="Proteomes" id="UP000192578"/>
    </source>
</evidence>
<keyword evidence="2" id="KW-1185">Reference proteome</keyword>
<organism evidence="1 2">
    <name type="scientific">Hypsibius exemplaris</name>
    <name type="common">Freshwater tardigrade</name>
    <dbReference type="NCBI Taxonomy" id="2072580"/>
    <lineage>
        <taxon>Eukaryota</taxon>
        <taxon>Metazoa</taxon>
        <taxon>Ecdysozoa</taxon>
        <taxon>Tardigrada</taxon>
        <taxon>Eutardigrada</taxon>
        <taxon>Parachela</taxon>
        <taxon>Hypsibioidea</taxon>
        <taxon>Hypsibiidae</taxon>
        <taxon>Hypsibius</taxon>
    </lineage>
</organism>
<dbReference type="EMBL" id="MTYJ01000069">
    <property type="protein sequence ID" value="OQV16908.1"/>
    <property type="molecule type" value="Genomic_DNA"/>
</dbReference>
<gene>
    <name evidence="1" type="ORF">BV898_09078</name>
</gene>
<comment type="caution">
    <text evidence="1">The sequence shown here is derived from an EMBL/GenBank/DDBJ whole genome shotgun (WGS) entry which is preliminary data.</text>
</comment>
<reference evidence="2" key="1">
    <citation type="submission" date="2017-01" db="EMBL/GenBank/DDBJ databases">
        <title>Comparative genomics of anhydrobiosis in the tardigrade Hypsibius dujardini.</title>
        <authorList>
            <person name="Yoshida Y."/>
            <person name="Koutsovoulos G."/>
            <person name="Laetsch D."/>
            <person name="Stevens L."/>
            <person name="Kumar S."/>
            <person name="Horikawa D."/>
            <person name="Ishino K."/>
            <person name="Komine S."/>
            <person name="Tomita M."/>
            <person name="Blaxter M."/>
            <person name="Arakawa K."/>
        </authorList>
    </citation>
    <scope>NUCLEOTIDE SEQUENCE [LARGE SCALE GENOMIC DNA]</scope>
    <source>
        <strain evidence="2">Z151</strain>
    </source>
</reference>
<sequence length="142" mass="15622">MESFLDISSLDISSFDISSFDISSLDISSLDISSLDISSLDISSLDISSLDISSLDISQKDRTNALTFQVRSGTMMAAAATARFSPKEIQPPTIRVIPMNWQTNKVEEVFSFGRLISPKTRTTASLGCKTLSMMENLQRKND</sequence>
<dbReference type="AlphaFoldDB" id="A0A1W0WNY1"/>